<feature type="region of interest" description="Disordered" evidence="1">
    <location>
        <begin position="90"/>
        <end position="152"/>
    </location>
</feature>
<name>A0ABP7E0Y6_9ACTN</name>
<proteinExistence type="predicted"/>
<evidence type="ECO:0000256" key="2">
    <source>
        <dbReference type="SAM" id="Phobius"/>
    </source>
</evidence>
<dbReference type="EMBL" id="BAABEP010000003">
    <property type="protein sequence ID" value="GAA3712824.1"/>
    <property type="molecule type" value="Genomic_DNA"/>
</dbReference>
<feature type="region of interest" description="Disordered" evidence="1">
    <location>
        <begin position="1"/>
        <end position="29"/>
    </location>
</feature>
<feature type="region of interest" description="Disordered" evidence="1">
    <location>
        <begin position="41"/>
        <end position="62"/>
    </location>
</feature>
<feature type="compositionally biased region" description="Low complexity" evidence="1">
    <location>
        <begin position="90"/>
        <end position="103"/>
    </location>
</feature>
<organism evidence="4 5">
    <name type="scientific">Streptomyces tremellae</name>
    <dbReference type="NCBI Taxonomy" id="1124239"/>
    <lineage>
        <taxon>Bacteria</taxon>
        <taxon>Bacillati</taxon>
        <taxon>Actinomycetota</taxon>
        <taxon>Actinomycetes</taxon>
        <taxon>Kitasatosporales</taxon>
        <taxon>Streptomycetaceae</taxon>
        <taxon>Streptomyces</taxon>
    </lineage>
</organism>
<feature type="transmembrane region" description="Helical" evidence="2">
    <location>
        <begin position="65"/>
        <end position="85"/>
    </location>
</feature>
<dbReference type="InterPro" id="IPR018929">
    <property type="entry name" value="DUF2510"/>
</dbReference>
<keyword evidence="2" id="KW-1133">Transmembrane helix</keyword>
<evidence type="ECO:0000313" key="5">
    <source>
        <dbReference type="Proteomes" id="UP001499884"/>
    </source>
</evidence>
<evidence type="ECO:0000259" key="3">
    <source>
        <dbReference type="Pfam" id="PF10708"/>
    </source>
</evidence>
<sequence>MTNSTPPGWYPDPGQQTGDGPPRHRWWDGSAWTDHLRPAASEAWNAPGHPPVPGAAPPTGRGRKVAVSVTAGVVVLALAGGFYLLGKGDSGSSAAPAPAPSASTRSDQGGGPQEGQDGGGLGGGLPGQDGGSEGGGSQDGGGSGGLPQTEKGFATDAASGIDLPVPTGWKGQSGLAGAGVTTGEYQCPGDTAQTCVRGGVFSAPATALKDTATTPKAAAQQDIAANAKQSYGDGGVYGSITSHRQLKSEAVKVAGKDGYLVLWKVVTSKGDDGYVESLAFPSPAAEGQLVMVRAGFDVSSKAPSLSVLDTIVKGIKAAPGGTGDSGKGV</sequence>
<dbReference type="RefSeq" id="WP_345641211.1">
    <property type="nucleotide sequence ID" value="NZ_BAABEP010000003.1"/>
</dbReference>
<gene>
    <name evidence="4" type="ORF">GCM10023082_08220</name>
</gene>
<feature type="compositionally biased region" description="Low complexity" evidence="1">
    <location>
        <begin position="11"/>
        <end position="20"/>
    </location>
</feature>
<comment type="caution">
    <text evidence="4">The sequence shown here is derived from an EMBL/GenBank/DDBJ whole genome shotgun (WGS) entry which is preliminary data.</text>
</comment>
<keyword evidence="2" id="KW-0472">Membrane</keyword>
<feature type="domain" description="DUF2510" evidence="3">
    <location>
        <begin position="7"/>
        <end position="42"/>
    </location>
</feature>
<dbReference type="Proteomes" id="UP001499884">
    <property type="component" value="Unassembled WGS sequence"/>
</dbReference>
<keyword evidence="2" id="KW-0812">Transmembrane</keyword>
<dbReference type="Pfam" id="PF10708">
    <property type="entry name" value="DUF2510"/>
    <property type="match status" value="1"/>
</dbReference>
<reference evidence="5" key="1">
    <citation type="journal article" date="2019" name="Int. J. Syst. Evol. Microbiol.">
        <title>The Global Catalogue of Microorganisms (GCM) 10K type strain sequencing project: providing services to taxonomists for standard genome sequencing and annotation.</title>
        <authorList>
            <consortium name="The Broad Institute Genomics Platform"/>
            <consortium name="The Broad Institute Genome Sequencing Center for Infectious Disease"/>
            <person name="Wu L."/>
            <person name="Ma J."/>
        </authorList>
    </citation>
    <scope>NUCLEOTIDE SEQUENCE [LARGE SCALE GENOMIC DNA]</scope>
    <source>
        <strain evidence="5">JCM 30846</strain>
    </source>
</reference>
<evidence type="ECO:0000256" key="1">
    <source>
        <dbReference type="SAM" id="MobiDB-lite"/>
    </source>
</evidence>
<protein>
    <submittedName>
        <fullName evidence="4">DUF2510 domain-containing protein</fullName>
    </submittedName>
</protein>
<keyword evidence="5" id="KW-1185">Reference proteome</keyword>
<evidence type="ECO:0000313" key="4">
    <source>
        <dbReference type="EMBL" id="GAA3712824.1"/>
    </source>
</evidence>
<accession>A0ABP7E0Y6</accession>
<feature type="compositionally biased region" description="Gly residues" evidence="1">
    <location>
        <begin position="108"/>
        <end position="145"/>
    </location>
</feature>